<protein>
    <recommendedName>
        <fullName evidence="10">Cytochrome P450</fullName>
    </recommendedName>
</protein>
<dbReference type="GO" id="GO:0020037">
    <property type="term" value="F:heme binding"/>
    <property type="evidence" value="ECO:0007669"/>
    <property type="project" value="InterPro"/>
</dbReference>
<comment type="cofactor">
    <cofactor evidence="6">
        <name>heme</name>
        <dbReference type="ChEBI" id="CHEBI:30413"/>
    </cofactor>
</comment>
<evidence type="ECO:0000313" key="8">
    <source>
        <dbReference type="EMBL" id="GMN34993.1"/>
    </source>
</evidence>
<evidence type="ECO:0000256" key="4">
    <source>
        <dbReference type="ARBA" id="ARBA00023004"/>
    </source>
</evidence>
<keyword evidence="3 7" id="KW-0560">Oxidoreductase</keyword>
<dbReference type="PANTHER" id="PTHR47947:SF24">
    <property type="entry name" value="ISOFLAVONE 2'-HYDROXYLASE-LIKE"/>
    <property type="match status" value="1"/>
</dbReference>
<dbReference type="PRINTS" id="PR00463">
    <property type="entry name" value="EP450I"/>
</dbReference>
<sequence>MVGGFRVPRGTMLFVNAWAIQNDPSVWVDPTSFKPERLARVVGPRDGLKWMPFGSGRRGCPGEGLAMKMIGLVLGSLVQCFEWERPSKELIDMTEGVGVTMPKAQPLKAKCRPRSSIMKLLSDQIESIVVA</sequence>
<gene>
    <name evidence="8" type="ORF">TIFTF001_005031</name>
</gene>
<dbReference type="GO" id="GO:0016705">
    <property type="term" value="F:oxidoreductase activity, acting on paired donors, with incorporation or reduction of molecular oxygen"/>
    <property type="evidence" value="ECO:0007669"/>
    <property type="project" value="InterPro"/>
</dbReference>
<comment type="caution">
    <text evidence="8">The sequence shown here is derived from an EMBL/GenBank/DDBJ whole genome shotgun (WGS) entry which is preliminary data.</text>
</comment>
<feature type="binding site" description="axial binding residue" evidence="6">
    <location>
        <position position="60"/>
    </location>
    <ligand>
        <name>heme</name>
        <dbReference type="ChEBI" id="CHEBI:30413"/>
    </ligand>
    <ligandPart>
        <name>Fe</name>
        <dbReference type="ChEBI" id="CHEBI:18248"/>
    </ligandPart>
</feature>
<dbReference type="GO" id="GO:0004497">
    <property type="term" value="F:monooxygenase activity"/>
    <property type="evidence" value="ECO:0007669"/>
    <property type="project" value="UniProtKB-KW"/>
</dbReference>
<dbReference type="InterPro" id="IPR002401">
    <property type="entry name" value="Cyt_P450_E_grp-I"/>
</dbReference>
<reference evidence="8" key="1">
    <citation type="submission" date="2023-07" db="EMBL/GenBank/DDBJ databases">
        <title>draft genome sequence of fig (Ficus carica).</title>
        <authorList>
            <person name="Takahashi T."/>
            <person name="Nishimura K."/>
        </authorList>
    </citation>
    <scope>NUCLEOTIDE SEQUENCE</scope>
</reference>
<keyword evidence="9" id="KW-1185">Reference proteome</keyword>
<evidence type="ECO:0000256" key="2">
    <source>
        <dbReference type="ARBA" id="ARBA00022723"/>
    </source>
</evidence>
<comment type="similarity">
    <text evidence="7">Belongs to the cytochrome P450 family.</text>
</comment>
<name>A0AA87ZX24_FICCA</name>
<dbReference type="SUPFAM" id="SSF48264">
    <property type="entry name" value="Cytochrome P450"/>
    <property type="match status" value="1"/>
</dbReference>
<keyword evidence="1 6" id="KW-0349">Heme</keyword>
<dbReference type="Gene3D" id="1.10.630.10">
    <property type="entry name" value="Cytochrome P450"/>
    <property type="match status" value="1"/>
</dbReference>
<dbReference type="InterPro" id="IPR036396">
    <property type="entry name" value="Cyt_P450_sf"/>
</dbReference>
<dbReference type="AlphaFoldDB" id="A0AA87ZX24"/>
<dbReference type="InterPro" id="IPR050651">
    <property type="entry name" value="Plant_Cytochrome_P450_Monoox"/>
</dbReference>
<evidence type="ECO:0000256" key="7">
    <source>
        <dbReference type="RuleBase" id="RU000461"/>
    </source>
</evidence>
<dbReference type="InterPro" id="IPR017972">
    <property type="entry name" value="Cyt_P450_CS"/>
</dbReference>
<evidence type="ECO:0008006" key="10">
    <source>
        <dbReference type="Google" id="ProtNLM"/>
    </source>
</evidence>
<proteinExistence type="inferred from homology"/>
<dbReference type="InterPro" id="IPR001128">
    <property type="entry name" value="Cyt_P450"/>
</dbReference>
<keyword evidence="2 6" id="KW-0479">Metal-binding</keyword>
<evidence type="ECO:0000256" key="1">
    <source>
        <dbReference type="ARBA" id="ARBA00022617"/>
    </source>
</evidence>
<dbReference type="GO" id="GO:0005506">
    <property type="term" value="F:iron ion binding"/>
    <property type="evidence" value="ECO:0007669"/>
    <property type="project" value="InterPro"/>
</dbReference>
<evidence type="ECO:0000313" key="9">
    <source>
        <dbReference type="Proteomes" id="UP001187192"/>
    </source>
</evidence>
<organism evidence="8 9">
    <name type="scientific">Ficus carica</name>
    <name type="common">Common fig</name>
    <dbReference type="NCBI Taxonomy" id="3494"/>
    <lineage>
        <taxon>Eukaryota</taxon>
        <taxon>Viridiplantae</taxon>
        <taxon>Streptophyta</taxon>
        <taxon>Embryophyta</taxon>
        <taxon>Tracheophyta</taxon>
        <taxon>Spermatophyta</taxon>
        <taxon>Magnoliopsida</taxon>
        <taxon>eudicotyledons</taxon>
        <taxon>Gunneridae</taxon>
        <taxon>Pentapetalae</taxon>
        <taxon>rosids</taxon>
        <taxon>fabids</taxon>
        <taxon>Rosales</taxon>
        <taxon>Moraceae</taxon>
        <taxon>Ficeae</taxon>
        <taxon>Ficus</taxon>
    </lineage>
</organism>
<keyword evidence="4 6" id="KW-0408">Iron</keyword>
<evidence type="ECO:0000256" key="6">
    <source>
        <dbReference type="PIRSR" id="PIRSR602401-1"/>
    </source>
</evidence>
<keyword evidence="5 7" id="KW-0503">Monooxygenase</keyword>
<evidence type="ECO:0000256" key="3">
    <source>
        <dbReference type="ARBA" id="ARBA00023002"/>
    </source>
</evidence>
<dbReference type="EMBL" id="BTGU01000005">
    <property type="protein sequence ID" value="GMN34993.1"/>
    <property type="molecule type" value="Genomic_DNA"/>
</dbReference>
<evidence type="ECO:0000256" key="5">
    <source>
        <dbReference type="ARBA" id="ARBA00023033"/>
    </source>
</evidence>
<dbReference type="PROSITE" id="PS00086">
    <property type="entry name" value="CYTOCHROME_P450"/>
    <property type="match status" value="1"/>
</dbReference>
<dbReference type="PANTHER" id="PTHR47947">
    <property type="entry name" value="CYTOCHROME P450 82C3-RELATED"/>
    <property type="match status" value="1"/>
</dbReference>
<accession>A0AA87ZX24</accession>
<dbReference type="Proteomes" id="UP001187192">
    <property type="component" value="Unassembled WGS sequence"/>
</dbReference>
<dbReference type="Pfam" id="PF00067">
    <property type="entry name" value="p450"/>
    <property type="match status" value="1"/>
</dbReference>